<dbReference type="OrthoDB" id="371831at2157"/>
<dbReference type="InterPro" id="IPR013785">
    <property type="entry name" value="Aldolase_TIM"/>
</dbReference>
<keyword evidence="10" id="KW-0328">Glycosyltransferase</keyword>
<evidence type="ECO:0000313" key="11">
    <source>
        <dbReference type="Proteomes" id="UP000008138"/>
    </source>
</evidence>
<dbReference type="SUPFAM" id="SSF51690">
    <property type="entry name" value="Nicotinate/Quinolinate PRTase C-terminal domain-like"/>
    <property type="match status" value="1"/>
</dbReference>
<dbReference type="STRING" id="999630.TUZN_0740"/>
<dbReference type="EMBL" id="CP002590">
    <property type="protein sequence ID" value="AEA12230.1"/>
    <property type="molecule type" value="Genomic_DNA"/>
</dbReference>
<name>F2L4Q2_THEU7</name>
<evidence type="ECO:0000256" key="6">
    <source>
        <dbReference type="ARBA" id="ARBA00022679"/>
    </source>
</evidence>
<accession>F2L4Q2</accession>
<dbReference type="eggNOG" id="arCOG01481">
    <property type="taxonomic scope" value="Archaea"/>
</dbReference>
<dbReference type="GO" id="GO:0004514">
    <property type="term" value="F:nicotinate-nucleotide diphosphorylase (carboxylating) activity"/>
    <property type="evidence" value="ECO:0007669"/>
    <property type="project" value="InterPro"/>
</dbReference>
<protein>
    <recommendedName>
        <fullName evidence="2">nicotinate phosphoribosyltransferase</fullName>
        <ecNumber evidence="2">6.3.4.21</ecNumber>
    </recommendedName>
</protein>
<evidence type="ECO:0000256" key="3">
    <source>
        <dbReference type="ARBA" id="ARBA00022553"/>
    </source>
</evidence>
<dbReference type="InterPro" id="IPR002638">
    <property type="entry name" value="Quinolinate_PRibosylTrfase_C"/>
</dbReference>
<dbReference type="CDD" id="cd01571">
    <property type="entry name" value="NAPRTase_B"/>
    <property type="match status" value="1"/>
</dbReference>
<dbReference type="HOGENOM" id="CLU_043773_0_0_2"/>
<dbReference type="Gene3D" id="3.90.1170.20">
    <property type="entry name" value="Quinolinate phosphoribosyl transferase, N-terminal domain"/>
    <property type="match status" value="1"/>
</dbReference>
<dbReference type="Gene3D" id="3.20.20.70">
    <property type="entry name" value="Aldolase class I"/>
    <property type="match status" value="1"/>
</dbReference>
<keyword evidence="4" id="KW-0436">Ligase</keyword>
<dbReference type="InterPro" id="IPR007229">
    <property type="entry name" value="Nic_PRibTrfase-Fam"/>
</dbReference>
<evidence type="ECO:0000313" key="10">
    <source>
        <dbReference type="EMBL" id="AEA12230.1"/>
    </source>
</evidence>
<comment type="pathway">
    <text evidence="1">Cofactor biosynthesis; NAD(+) biosynthesis; nicotinate D-ribonucleotide from nicotinate: step 1/1.</text>
</comment>
<feature type="domain" description="Quinolinate phosphoribosyl transferase N-terminal" evidence="9">
    <location>
        <begin position="19"/>
        <end position="114"/>
    </location>
</feature>
<reference evidence="10 11" key="1">
    <citation type="journal article" date="2011" name="J. Bacteriol.">
        <title>Complete genome sequence of the thermoacidophilic crenarchaeon Thermoproteus uzoniensis 768-20.</title>
        <authorList>
            <person name="Mardanov A.V."/>
            <person name="Gumerov V.M."/>
            <person name="Beletsky A.V."/>
            <person name="Prokofeva M.I."/>
            <person name="Bonch-Osmolovskaya E.A."/>
            <person name="Ravin N.V."/>
            <person name="Skryabin K.G."/>
        </authorList>
    </citation>
    <scope>NUCLEOTIDE SEQUENCE [LARGE SCALE GENOMIC DNA]</scope>
    <source>
        <strain evidence="10 11">768-20</strain>
    </source>
</reference>
<dbReference type="Proteomes" id="UP000008138">
    <property type="component" value="Chromosome"/>
</dbReference>
<keyword evidence="11" id="KW-1185">Reference proteome</keyword>
<dbReference type="Pfam" id="PF01729">
    <property type="entry name" value="QRPTase_C"/>
    <property type="match status" value="1"/>
</dbReference>
<evidence type="ECO:0000256" key="5">
    <source>
        <dbReference type="ARBA" id="ARBA00022642"/>
    </source>
</evidence>
<dbReference type="KEGG" id="tuz:TUZN_0740"/>
<proteinExistence type="predicted"/>
<dbReference type="NCBIfam" id="NF006415">
    <property type="entry name" value="PRK08662.1"/>
    <property type="match status" value="1"/>
</dbReference>
<evidence type="ECO:0000256" key="2">
    <source>
        <dbReference type="ARBA" id="ARBA00013236"/>
    </source>
</evidence>
<dbReference type="PANTHER" id="PTHR43202">
    <property type="entry name" value="NICOTINATE-NUCLEOTIDE PYROPHOSPHORYLASE"/>
    <property type="match status" value="1"/>
</dbReference>
<dbReference type="GeneID" id="10360279"/>
<dbReference type="GO" id="GO:0004516">
    <property type="term" value="F:nicotinate phosphoribosyltransferase activity"/>
    <property type="evidence" value="ECO:0007669"/>
    <property type="project" value="UniProtKB-EC"/>
</dbReference>
<dbReference type="RefSeq" id="WP_013679566.1">
    <property type="nucleotide sequence ID" value="NC_015315.1"/>
</dbReference>
<dbReference type="GO" id="GO:0009435">
    <property type="term" value="P:NAD+ biosynthetic process"/>
    <property type="evidence" value="ECO:0007669"/>
    <property type="project" value="UniProtKB-UniPathway"/>
</dbReference>
<gene>
    <name evidence="10" type="ordered locus">TUZN_0740</name>
</gene>
<dbReference type="InterPro" id="IPR035809">
    <property type="entry name" value="NAPRTase_arc-type"/>
</dbReference>
<evidence type="ECO:0000256" key="4">
    <source>
        <dbReference type="ARBA" id="ARBA00022598"/>
    </source>
</evidence>
<dbReference type="PANTHER" id="PTHR43202:SF1">
    <property type="entry name" value="NICOTINATE PHOSPHORIBOSYLTRANSFERASE"/>
    <property type="match status" value="1"/>
</dbReference>
<dbReference type="EC" id="6.3.4.21" evidence="2"/>
<comment type="catalytic activity">
    <reaction evidence="7">
        <text>5-phospho-alpha-D-ribose 1-diphosphate + nicotinate + ATP + H2O = nicotinate beta-D-ribonucleotide + ADP + phosphate + diphosphate</text>
        <dbReference type="Rhea" id="RHEA:36163"/>
        <dbReference type="ChEBI" id="CHEBI:15377"/>
        <dbReference type="ChEBI" id="CHEBI:30616"/>
        <dbReference type="ChEBI" id="CHEBI:32544"/>
        <dbReference type="ChEBI" id="CHEBI:33019"/>
        <dbReference type="ChEBI" id="CHEBI:43474"/>
        <dbReference type="ChEBI" id="CHEBI:57502"/>
        <dbReference type="ChEBI" id="CHEBI:58017"/>
        <dbReference type="ChEBI" id="CHEBI:456216"/>
        <dbReference type="EC" id="6.3.4.21"/>
    </reaction>
</comment>
<dbReference type="PIRSF" id="PIRSF000484">
    <property type="entry name" value="NAPRT"/>
    <property type="match status" value="1"/>
</dbReference>
<dbReference type="AlphaFoldDB" id="F2L4Q2"/>
<evidence type="ECO:0000259" key="9">
    <source>
        <dbReference type="Pfam" id="PF02749"/>
    </source>
</evidence>
<reference key="2">
    <citation type="submission" date="2011-03" db="EMBL/GenBank/DDBJ databases">
        <title>Complete genome sequence of the thermoacidophilic crenarchaeon Thermoproteus uzoniensis 768-20.</title>
        <authorList>
            <person name="Mardanov A.V."/>
            <person name="Gumerov V.M."/>
            <person name="Beletsky A.V."/>
            <person name="Prokofeva M.I."/>
            <person name="Bonch-Osmolovskaya E.A."/>
            <person name="Ravin N.V."/>
            <person name="Skryabin K.G."/>
        </authorList>
    </citation>
    <scope>NUCLEOTIDE SEQUENCE</scope>
    <source>
        <strain>768-20</strain>
    </source>
</reference>
<keyword evidence="6" id="KW-0808">Transferase</keyword>
<evidence type="ECO:0000256" key="7">
    <source>
        <dbReference type="ARBA" id="ARBA00048668"/>
    </source>
</evidence>
<dbReference type="SUPFAM" id="SSF54675">
    <property type="entry name" value="Nicotinate/Quinolinate PRTase N-terminal domain-like"/>
    <property type="match status" value="1"/>
</dbReference>
<keyword evidence="3" id="KW-0597">Phosphoprotein</keyword>
<feature type="domain" description="Quinolinate phosphoribosyl transferase C-terminal" evidence="8">
    <location>
        <begin position="116"/>
        <end position="308"/>
    </location>
</feature>
<dbReference type="InterPro" id="IPR037128">
    <property type="entry name" value="Quinolinate_PRibosylTase_N_sf"/>
</dbReference>
<dbReference type="UniPathway" id="UPA00253">
    <property type="reaction ID" value="UER00457"/>
</dbReference>
<organism evidence="10 11">
    <name type="scientific">Thermoproteus uzoniensis (strain 768-20)</name>
    <dbReference type="NCBI Taxonomy" id="999630"/>
    <lineage>
        <taxon>Archaea</taxon>
        <taxon>Thermoproteota</taxon>
        <taxon>Thermoprotei</taxon>
        <taxon>Thermoproteales</taxon>
        <taxon>Thermoproteaceae</taxon>
        <taxon>Thermoproteus</taxon>
    </lineage>
</organism>
<dbReference type="InterPro" id="IPR036068">
    <property type="entry name" value="Nicotinate_pribotase-like_C"/>
</dbReference>
<keyword evidence="5" id="KW-0662">Pyridine nucleotide biosynthesis</keyword>
<dbReference type="InterPro" id="IPR022412">
    <property type="entry name" value="Quinolinate_PRibosylTrfase_N"/>
</dbReference>
<dbReference type="Pfam" id="PF02749">
    <property type="entry name" value="QRPTase_N"/>
    <property type="match status" value="1"/>
</dbReference>
<evidence type="ECO:0000256" key="1">
    <source>
        <dbReference type="ARBA" id="ARBA00004952"/>
    </source>
</evidence>
<dbReference type="InterPro" id="IPR053190">
    <property type="entry name" value="NAPRTase-like"/>
</dbReference>
<evidence type="ECO:0000259" key="8">
    <source>
        <dbReference type="Pfam" id="PF01729"/>
    </source>
</evidence>
<sequence>MAKFHIASPEDITAGKATDIYFIRAVEALKAAGLEDAVVRAEFHVASLPKGYKWAVYAGLKEALYALEGKPVTVYSLPEGALFGENEPLMVIEGRYVDFAVYETTVLGILRHYSSIASKAARVKKAARGKTCLFFGARVLHPAVQPMADRAAYIGGCDGVSGVLGAEMLSKRPSGTMPHALMIIFRALKGDHAQAWIWFDKTAPPDVPRIVLADTFLDEREESLMAARLLGERLWGVRLDTPGSRRGDMLKIAREVRWALDLAGYKDVKIVVSGGLDEEEVARLAEVADAFGVGTSIAFPPSVDISMDIVEVKVGGEWMPITKRGKLPGFKQVYDCGGKHIVAPWRDPPPRCPDGSTARPLMKKYMEGGKIVERMPDEDEIRQYVLRQLEAVEL</sequence>